<keyword evidence="4 7" id="KW-0067">ATP-binding</keyword>
<evidence type="ECO:0000256" key="2">
    <source>
        <dbReference type="ARBA" id="ARBA00022448"/>
    </source>
</evidence>
<proteinExistence type="predicted"/>
<dbReference type="SUPFAM" id="SSF52540">
    <property type="entry name" value="P-loop containing nucleoside triphosphate hydrolases"/>
    <property type="match status" value="2"/>
</dbReference>
<evidence type="ECO:0000256" key="1">
    <source>
        <dbReference type="ARBA" id="ARBA00004236"/>
    </source>
</evidence>
<protein>
    <submittedName>
        <fullName evidence="7">ATP-binding cassette domain-containing protein</fullName>
    </submittedName>
</protein>
<dbReference type="GO" id="GO:0005524">
    <property type="term" value="F:ATP binding"/>
    <property type="evidence" value="ECO:0007669"/>
    <property type="project" value="UniProtKB-KW"/>
</dbReference>
<comment type="function">
    <text evidence="5">Probably part of an ABC transporter complex. Responsible for energy coupling to the transport system.</text>
</comment>
<evidence type="ECO:0000313" key="7">
    <source>
        <dbReference type="EMBL" id="UJG39610.1"/>
    </source>
</evidence>
<dbReference type="GO" id="GO:0043190">
    <property type="term" value="C:ATP-binding cassette (ABC) transporter complex"/>
    <property type="evidence" value="ECO:0007669"/>
    <property type="project" value="TreeGrafter"/>
</dbReference>
<dbReference type="InterPro" id="IPR050095">
    <property type="entry name" value="ECF_ABC_transporter_ATP-bd"/>
</dbReference>
<name>A0A9Y1FJE8_9ARCH</name>
<evidence type="ECO:0000256" key="5">
    <source>
        <dbReference type="ARBA" id="ARBA00025157"/>
    </source>
</evidence>
<comment type="subcellular location">
    <subcellularLocation>
        <location evidence="1">Cell membrane</location>
    </subcellularLocation>
</comment>
<evidence type="ECO:0000256" key="3">
    <source>
        <dbReference type="ARBA" id="ARBA00022741"/>
    </source>
</evidence>
<dbReference type="InterPro" id="IPR003439">
    <property type="entry name" value="ABC_transporter-like_ATP-bd"/>
</dbReference>
<dbReference type="SMART" id="SM00382">
    <property type="entry name" value="AAA"/>
    <property type="match status" value="2"/>
</dbReference>
<dbReference type="InterPro" id="IPR027417">
    <property type="entry name" value="P-loop_NTPase"/>
</dbReference>
<sequence length="486" mass="55254">MSGVDLSIDKPVVEFKNFSFKYHFRDKYVIENLSFKIKQGETILLTGSSGSGKSTILYSILGLVPHLYKGDVKGEIYVNRENVLSSKISKITERVGYIPQRVNNFITEPTVYEELSFGLEYKQIPICETRARVFSIAEELSLKELLPLNPRNISEGEKQKTCLGSTIISYPKLIIADEPLANLDVINQKKTINLLLKLKEQKYTIIIASHDISKYSLLSPKIFQLQNNKLTEMSFSEVEKKNSFPSRIKEVYLDYSSNTNLEIASFSLILDKIHFKYKERDESVFENLSLSLKNGQIVGITGSNGTGKTTLLSLITGLLKPKKGQILIDNQSVHKFKWLEKASLFGFVSQNPELQFFEETVEDEVTLVLRNLNRKVPAKNKIIETLKKAGLDEYSLYSPFSLSEGEKGRLAFISSTFHNPKIILLDEITNGMDIENKKWLQMQLIKEKAQGKLVIFASHDLMFLKSIADEIFVIKNKQIAKVAREI</sequence>
<dbReference type="EMBL" id="CP084166">
    <property type="protein sequence ID" value="UJG39610.1"/>
    <property type="molecule type" value="Genomic_DNA"/>
</dbReference>
<dbReference type="PROSITE" id="PS50893">
    <property type="entry name" value="ABC_TRANSPORTER_2"/>
    <property type="match status" value="2"/>
</dbReference>
<feature type="domain" description="ABC transporter" evidence="6">
    <location>
        <begin position="268"/>
        <end position="486"/>
    </location>
</feature>
<dbReference type="PANTHER" id="PTHR43553">
    <property type="entry name" value="HEAVY METAL TRANSPORTER"/>
    <property type="match status" value="1"/>
</dbReference>
<dbReference type="AlphaFoldDB" id="A0A9Y1FJE8"/>
<evidence type="ECO:0000259" key="6">
    <source>
        <dbReference type="PROSITE" id="PS50893"/>
    </source>
</evidence>
<dbReference type="Pfam" id="PF00005">
    <property type="entry name" value="ABC_tran"/>
    <property type="match status" value="2"/>
</dbReference>
<gene>
    <name evidence="7" type="ORF">K9W45_06995</name>
</gene>
<evidence type="ECO:0000256" key="4">
    <source>
        <dbReference type="ARBA" id="ARBA00022840"/>
    </source>
</evidence>
<keyword evidence="2" id="KW-0813">Transport</keyword>
<dbReference type="CDD" id="cd03225">
    <property type="entry name" value="ABC_cobalt_CbiO_domain1"/>
    <property type="match status" value="2"/>
</dbReference>
<dbReference type="InterPro" id="IPR015856">
    <property type="entry name" value="ABC_transpr_CbiO/EcfA_su"/>
</dbReference>
<dbReference type="InterPro" id="IPR003593">
    <property type="entry name" value="AAA+_ATPase"/>
</dbReference>
<dbReference type="Proteomes" id="UP001201020">
    <property type="component" value="Chromosome"/>
</dbReference>
<dbReference type="Gene3D" id="3.40.50.300">
    <property type="entry name" value="P-loop containing nucleotide triphosphate hydrolases"/>
    <property type="match status" value="2"/>
</dbReference>
<organism evidence="7">
    <name type="scientific">Candidatus Heimdallarchaeum aukensis</name>
    <dbReference type="NCBI Taxonomy" id="2876573"/>
    <lineage>
        <taxon>Archaea</taxon>
        <taxon>Promethearchaeati</taxon>
        <taxon>Candidatus Heimdallarchaeota</taxon>
        <taxon>Candidatus Heimdallarchaeia (ex Rinke et al. 2021) (nom. nud.)</taxon>
        <taxon>Candidatus Heimdallarchaeales</taxon>
        <taxon>Candidatus Heimdallarchaeaceae</taxon>
        <taxon>Candidatus Heimdallarchaeum</taxon>
    </lineage>
</organism>
<reference evidence="7" key="1">
    <citation type="journal article" date="2022" name="Nat. Microbiol.">
        <title>Unique mobile elements and scalable gene flow at the prokaryote-eukaryote boundary revealed by circularized Asgard archaea genomes.</title>
        <authorList>
            <person name="Wu F."/>
            <person name="Speth D.R."/>
            <person name="Philosof A."/>
            <person name="Cremiere A."/>
            <person name="Narayanan A."/>
            <person name="Barco R.A."/>
            <person name="Connon S.A."/>
            <person name="Amend J.P."/>
            <person name="Antoshechkin I.A."/>
            <person name="Orphan V.J."/>
        </authorList>
    </citation>
    <scope>NUCLEOTIDE SEQUENCE</scope>
    <source>
        <strain evidence="7">PM71</strain>
    </source>
</reference>
<keyword evidence="3" id="KW-0547">Nucleotide-binding</keyword>
<dbReference type="GO" id="GO:0016887">
    <property type="term" value="F:ATP hydrolysis activity"/>
    <property type="evidence" value="ECO:0007669"/>
    <property type="project" value="InterPro"/>
</dbReference>
<dbReference type="GO" id="GO:0042626">
    <property type="term" value="F:ATPase-coupled transmembrane transporter activity"/>
    <property type="evidence" value="ECO:0007669"/>
    <property type="project" value="TreeGrafter"/>
</dbReference>
<feature type="domain" description="ABC transporter" evidence="6">
    <location>
        <begin position="13"/>
        <end position="252"/>
    </location>
</feature>
<accession>A0A9Y1FJE8</accession>